<proteinExistence type="inferred from homology"/>
<dbReference type="EMBL" id="SLUN01000027">
    <property type="protein sequence ID" value="TCL62211.1"/>
    <property type="molecule type" value="Genomic_DNA"/>
</dbReference>
<dbReference type="RefSeq" id="WP_132015879.1">
    <property type="nucleotide sequence ID" value="NZ_SLUN01000027.1"/>
</dbReference>
<keyword evidence="2" id="KW-0732">Signal</keyword>
<organism evidence="4 5">
    <name type="scientific">Hydrogenispora ethanolica</name>
    <dbReference type="NCBI Taxonomy" id="1082276"/>
    <lineage>
        <taxon>Bacteria</taxon>
        <taxon>Bacillati</taxon>
        <taxon>Bacillota</taxon>
        <taxon>Hydrogenispora</taxon>
    </lineage>
</organism>
<comment type="similarity">
    <text evidence="1">Belongs to the Skp family.</text>
</comment>
<accession>A0A4R1R942</accession>
<dbReference type="GO" id="GO:0051082">
    <property type="term" value="F:unfolded protein binding"/>
    <property type="evidence" value="ECO:0007669"/>
    <property type="project" value="InterPro"/>
</dbReference>
<dbReference type="SUPFAM" id="SSF111384">
    <property type="entry name" value="OmpH-like"/>
    <property type="match status" value="1"/>
</dbReference>
<dbReference type="GO" id="GO:0005829">
    <property type="term" value="C:cytosol"/>
    <property type="evidence" value="ECO:0007669"/>
    <property type="project" value="TreeGrafter"/>
</dbReference>
<dbReference type="AlphaFoldDB" id="A0A4R1R942"/>
<evidence type="ECO:0000256" key="2">
    <source>
        <dbReference type="ARBA" id="ARBA00022729"/>
    </source>
</evidence>
<reference evidence="4 5" key="1">
    <citation type="submission" date="2019-03" db="EMBL/GenBank/DDBJ databases">
        <title>Genomic Encyclopedia of Type Strains, Phase IV (KMG-IV): sequencing the most valuable type-strain genomes for metagenomic binning, comparative biology and taxonomic classification.</title>
        <authorList>
            <person name="Goeker M."/>
        </authorList>
    </citation>
    <scope>NUCLEOTIDE SEQUENCE [LARGE SCALE GENOMIC DNA]</scope>
    <source>
        <strain evidence="4 5">LX-B</strain>
    </source>
</reference>
<evidence type="ECO:0000313" key="4">
    <source>
        <dbReference type="EMBL" id="TCL62211.1"/>
    </source>
</evidence>
<keyword evidence="3" id="KW-0472">Membrane</keyword>
<keyword evidence="3" id="KW-1133">Transmembrane helix</keyword>
<dbReference type="SMART" id="SM00935">
    <property type="entry name" value="OmpH"/>
    <property type="match status" value="1"/>
</dbReference>
<dbReference type="Gene3D" id="3.30.910.20">
    <property type="entry name" value="Skp domain"/>
    <property type="match status" value="1"/>
</dbReference>
<feature type="transmembrane region" description="Helical" evidence="3">
    <location>
        <begin position="6"/>
        <end position="28"/>
    </location>
</feature>
<dbReference type="Proteomes" id="UP000295008">
    <property type="component" value="Unassembled WGS sequence"/>
</dbReference>
<gene>
    <name evidence="4" type="ORF">EDC14_102762</name>
</gene>
<dbReference type="InterPro" id="IPR024930">
    <property type="entry name" value="Skp_dom_sf"/>
</dbReference>
<dbReference type="PANTHER" id="PTHR35089:SF1">
    <property type="entry name" value="CHAPERONE PROTEIN SKP"/>
    <property type="match status" value="1"/>
</dbReference>
<comment type="caution">
    <text evidence="4">The sequence shown here is derived from an EMBL/GenBank/DDBJ whole genome shotgun (WGS) entry which is preliminary data.</text>
</comment>
<dbReference type="PANTHER" id="PTHR35089">
    <property type="entry name" value="CHAPERONE PROTEIN SKP"/>
    <property type="match status" value="1"/>
</dbReference>
<name>A0A4R1R942_HYDET</name>
<evidence type="ECO:0008006" key="6">
    <source>
        <dbReference type="Google" id="ProtNLM"/>
    </source>
</evidence>
<keyword evidence="3" id="KW-0812">Transmembrane</keyword>
<dbReference type="InterPro" id="IPR005632">
    <property type="entry name" value="Chaperone_Skp"/>
</dbReference>
<evidence type="ECO:0000313" key="5">
    <source>
        <dbReference type="Proteomes" id="UP000295008"/>
    </source>
</evidence>
<keyword evidence="5" id="KW-1185">Reference proteome</keyword>
<sequence length="137" mass="15042">MPEKKGFLLPASIILGSLIILAGLIWAVNASMMKIGVVDFGKLSKESALGQKFNKEIVAKQKELQTKFKAAKTDAEKSQISSEFESFKASKESEFVSKATQAVKTVAKRNRVKVVSSPQVFIYSDTDITAEVIKELK</sequence>
<protein>
    <recommendedName>
        <fullName evidence="6">Periplasmic chaperone for outer membrane proteins Skp</fullName>
    </recommendedName>
</protein>
<evidence type="ECO:0000256" key="3">
    <source>
        <dbReference type="SAM" id="Phobius"/>
    </source>
</evidence>
<dbReference type="GO" id="GO:0050821">
    <property type="term" value="P:protein stabilization"/>
    <property type="evidence" value="ECO:0007669"/>
    <property type="project" value="TreeGrafter"/>
</dbReference>
<evidence type="ECO:0000256" key="1">
    <source>
        <dbReference type="ARBA" id="ARBA00009091"/>
    </source>
</evidence>